<dbReference type="InterPro" id="IPR000700">
    <property type="entry name" value="PAS-assoc_C"/>
</dbReference>
<dbReference type="PRINTS" id="PR00344">
    <property type="entry name" value="BCTRLSENSOR"/>
</dbReference>
<evidence type="ECO:0000256" key="12">
    <source>
        <dbReference type="SAM" id="Coils"/>
    </source>
</evidence>
<evidence type="ECO:0000259" key="14">
    <source>
        <dbReference type="PROSITE" id="PS50109"/>
    </source>
</evidence>
<feature type="domain" description="PAC" evidence="17">
    <location>
        <begin position="446"/>
        <end position="498"/>
    </location>
</feature>
<dbReference type="PROSITE" id="PS50113">
    <property type="entry name" value="PAC"/>
    <property type="match status" value="2"/>
</dbReference>
<dbReference type="SMART" id="SM00448">
    <property type="entry name" value="REC"/>
    <property type="match status" value="1"/>
</dbReference>
<dbReference type="SUPFAM" id="SSF52172">
    <property type="entry name" value="CheY-like"/>
    <property type="match status" value="1"/>
</dbReference>
<evidence type="ECO:0000259" key="17">
    <source>
        <dbReference type="PROSITE" id="PS50113"/>
    </source>
</evidence>
<dbReference type="eggNOG" id="COG4564">
    <property type="taxonomic scope" value="Bacteria"/>
</dbReference>
<feature type="domain" description="PAC" evidence="17">
    <location>
        <begin position="318"/>
        <end position="370"/>
    </location>
</feature>
<dbReference type="InterPro" id="IPR001610">
    <property type="entry name" value="PAC"/>
</dbReference>
<keyword evidence="5 11" id="KW-0597">Phosphoprotein</keyword>
<evidence type="ECO:0000256" key="9">
    <source>
        <dbReference type="ARBA" id="ARBA00022989"/>
    </source>
</evidence>
<accession>C0QJP9</accession>
<evidence type="ECO:0000256" key="11">
    <source>
        <dbReference type="PROSITE-ProRule" id="PRU00169"/>
    </source>
</evidence>
<dbReference type="eggNOG" id="COG0784">
    <property type="taxonomic scope" value="Bacteria"/>
</dbReference>
<dbReference type="Pfam" id="PF02518">
    <property type="entry name" value="HATPase_c"/>
    <property type="match status" value="1"/>
</dbReference>
<dbReference type="eggNOG" id="COG2202">
    <property type="taxonomic scope" value="Bacteria"/>
</dbReference>
<dbReference type="InterPro" id="IPR004358">
    <property type="entry name" value="Sig_transdc_His_kin-like_C"/>
</dbReference>
<dbReference type="CDD" id="cd00082">
    <property type="entry name" value="HisKA"/>
    <property type="match status" value="1"/>
</dbReference>
<dbReference type="InterPro" id="IPR001789">
    <property type="entry name" value="Sig_transdc_resp-reg_receiver"/>
</dbReference>
<dbReference type="InterPro" id="IPR036890">
    <property type="entry name" value="HATPase_C_sf"/>
</dbReference>
<gene>
    <name evidence="18" type="ordered locus">HRM2_07890</name>
</gene>
<evidence type="ECO:0000256" key="13">
    <source>
        <dbReference type="SAM" id="Phobius"/>
    </source>
</evidence>
<dbReference type="InterPro" id="IPR005467">
    <property type="entry name" value="His_kinase_dom"/>
</dbReference>
<evidence type="ECO:0000313" key="18">
    <source>
        <dbReference type="EMBL" id="ACN13902.1"/>
    </source>
</evidence>
<evidence type="ECO:0000256" key="10">
    <source>
        <dbReference type="ARBA" id="ARBA00023136"/>
    </source>
</evidence>
<dbReference type="PROSITE" id="PS50112">
    <property type="entry name" value="PAS"/>
    <property type="match status" value="1"/>
</dbReference>
<evidence type="ECO:0000256" key="5">
    <source>
        <dbReference type="ARBA" id="ARBA00022553"/>
    </source>
</evidence>
<dbReference type="PANTHER" id="PTHR43304">
    <property type="entry name" value="PHYTOCHROME-LIKE PROTEIN CPH1"/>
    <property type="match status" value="1"/>
</dbReference>
<evidence type="ECO:0000256" key="1">
    <source>
        <dbReference type="ARBA" id="ARBA00000085"/>
    </source>
</evidence>
<dbReference type="InterPro" id="IPR013655">
    <property type="entry name" value="PAS_fold_3"/>
</dbReference>
<keyword evidence="6" id="KW-0808">Transferase</keyword>
<keyword evidence="4" id="KW-1003">Cell membrane</keyword>
<evidence type="ECO:0000256" key="8">
    <source>
        <dbReference type="ARBA" id="ARBA00022777"/>
    </source>
</evidence>
<dbReference type="Gene3D" id="3.40.50.2300">
    <property type="match status" value="1"/>
</dbReference>
<feature type="domain" description="PAS" evidence="16">
    <location>
        <begin position="236"/>
        <end position="278"/>
    </location>
</feature>
<dbReference type="Proteomes" id="UP000000442">
    <property type="component" value="Chromosome"/>
</dbReference>
<keyword evidence="10 13" id="KW-0472">Membrane</keyword>
<dbReference type="Pfam" id="PF08447">
    <property type="entry name" value="PAS_3"/>
    <property type="match status" value="1"/>
</dbReference>
<feature type="domain" description="Response regulatory" evidence="15">
    <location>
        <begin position="756"/>
        <end position="872"/>
    </location>
</feature>
<evidence type="ECO:0000256" key="3">
    <source>
        <dbReference type="ARBA" id="ARBA00012438"/>
    </source>
</evidence>
<feature type="coiled-coil region" evidence="12">
    <location>
        <begin position="219"/>
        <end position="246"/>
    </location>
</feature>
<dbReference type="InterPro" id="IPR004010">
    <property type="entry name" value="Double_Cache_2"/>
</dbReference>
<dbReference type="Pfam" id="PF00072">
    <property type="entry name" value="Response_reg"/>
    <property type="match status" value="1"/>
</dbReference>
<dbReference type="AlphaFoldDB" id="C0QJP9"/>
<keyword evidence="12" id="KW-0175">Coiled coil</keyword>
<dbReference type="Gene3D" id="3.30.565.10">
    <property type="entry name" value="Histidine kinase-like ATPase, C-terminal domain"/>
    <property type="match status" value="1"/>
</dbReference>
<keyword evidence="19" id="KW-1185">Reference proteome</keyword>
<name>C0QJP9_DESAH</name>
<dbReference type="Gene3D" id="1.10.287.130">
    <property type="match status" value="1"/>
</dbReference>
<dbReference type="Gene3D" id="2.10.70.100">
    <property type="match status" value="1"/>
</dbReference>
<dbReference type="InterPro" id="IPR003594">
    <property type="entry name" value="HATPase_dom"/>
</dbReference>
<evidence type="ECO:0000313" key="19">
    <source>
        <dbReference type="Proteomes" id="UP000000442"/>
    </source>
</evidence>
<dbReference type="GO" id="GO:0005886">
    <property type="term" value="C:plasma membrane"/>
    <property type="evidence" value="ECO:0007669"/>
    <property type="project" value="UniProtKB-SubCell"/>
</dbReference>
<proteinExistence type="predicted"/>
<dbReference type="InterPro" id="IPR052162">
    <property type="entry name" value="Sensor_kinase/Photoreceptor"/>
</dbReference>
<sequence>MARQNQVSESLKILIPLYGTYLVFALCIFLIFIPQTKQQLLNQKKEAILQLTDNALSLLRDIDSKIKNGEMASDLARKKAIDHIRDLRYGLEGKDYFWIIDMHGTMIMHPFRPDLEGKDLTRFKDTAGKYPFANMVETVAKNSAGYVNYRWQWKDNTERMAQKTSYVKGFPAWGWIVGTGIYLDDIHGEISIITLKFIQIFVGILIFILLLSVYITHHVLQINKRKNQAEDDLRKSEKRYRFLADNATDAIWILALSDFRFSYLSPSIEQILGYSPEQYKTMTFGSNMTRDSVSLIHSVISEELKQDNRDGMDANRRRNIELQVSKKDGSWIWVEVSARFLRDRNGNPDRVLGITRDISQRKDLEQKLLQTNADLHLAQQLSSIGNWSLDPDADVPFWSDEIYRIFERDSALGAFSAVEHLAIFTGKWKTLFETAIKDARERGIEFNHEGKVILPSGQVKWIHAICKPEWVAPKQRYFLRGTIQDITHRKTMESHIQQTQKMEALGTLAGGIAHDFNNILSAIIGFTELAKLGAAENKRLKDNLDNVLTAGLRARELVKHILAFSRKADVHKDIIQIVPLIKESLKFLRASIPANIDIQTRFMITDATILADQTQIHQVLMNLFNNAAYAMKEKGGVLAVELDNFDMVTDIPPQFNELQPGSYVRLNISDTGVGIEKHVMERIFEPFFTTKVRGEGTGMGLSLSYGIIKAMKGHISVSSEPDMGTTFQILIPKQEKELTPAVKHLPPSKSIKGNGKILLIDDEPAIIGWASKALSKMGYQVVGMTSPLEAIETFKSDPENFDLVITDLTMPRMTGLELSSIITAKRPDIPIILCTGFSEELSPDKMKHHGISRVLMKPMVVDELSDAIEETLTSRRLKE</sequence>
<dbReference type="SMART" id="SM00388">
    <property type="entry name" value="HisKA"/>
    <property type="match status" value="1"/>
</dbReference>
<dbReference type="Pfam" id="PF00512">
    <property type="entry name" value="HisKA"/>
    <property type="match status" value="1"/>
</dbReference>
<evidence type="ECO:0000256" key="4">
    <source>
        <dbReference type="ARBA" id="ARBA00022475"/>
    </source>
</evidence>
<dbReference type="EC" id="2.7.13.3" evidence="3"/>
<dbReference type="SUPFAM" id="SSF55874">
    <property type="entry name" value="ATPase domain of HSP90 chaperone/DNA topoisomerase II/histidine kinase"/>
    <property type="match status" value="1"/>
</dbReference>
<comment type="catalytic activity">
    <reaction evidence="1">
        <text>ATP + protein L-histidine = ADP + protein N-phospho-L-histidine.</text>
        <dbReference type="EC" id="2.7.13.3"/>
    </reaction>
</comment>
<dbReference type="Gene3D" id="3.30.450.20">
    <property type="entry name" value="PAS domain"/>
    <property type="match status" value="3"/>
</dbReference>
<dbReference type="eggNOG" id="COG4191">
    <property type="taxonomic scope" value="Bacteria"/>
</dbReference>
<dbReference type="CDD" id="cd00156">
    <property type="entry name" value="REC"/>
    <property type="match status" value="1"/>
</dbReference>
<evidence type="ECO:0000256" key="7">
    <source>
        <dbReference type="ARBA" id="ARBA00022692"/>
    </source>
</evidence>
<comment type="subcellular location">
    <subcellularLocation>
        <location evidence="2">Cell membrane</location>
        <topology evidence="2">Multi-pass membrane protein</topology>
    </subcellularLocation>
</comment>
<dbReference type="InterPro" id="IPR003661">
    <property type="entry name" value="HisK_dim/P_dom"/>
</dbReference>
<reference evidence="18 19" key="1">
    <citation type="journal article" date="2009" name="Environ. Microbiol.">
        <title>Genome sequence of Desulfobacterium autotrophicum HRM2, a marine sulfate reducer oxidizing organic carbon completely to carbon dioxide.</title>
        <authorList>
            <person name="Strittmatter A.W."/>
            <person name="Liesegang H."/>
            <person name="Rabus R."/>
            <person name="Decker I."/>
            <person name="Amann J."/>
            <person name="Andres S."/>
            <person name="Henne A."/>
            <person name="Fricke W.F."/>
            <person name="Martinez-Arias R."/>
            <person name="Bartels D."/>
            <person name="Goesmann A."/>
            <person name="Krause L."/>
            <person name="Puehler A."/>
            <person name="Klenk H.P."/>
            <person name="Richter M."/>
            <person name="Schuler M."/>
            <person name="Gloeckner F.O."/>
            <person name="Meyerdierks A."/>
            <person name="Gottschalk G."/>
            <person name="Amann R."/>
        </authorList>
    </citation>
    <scope>NUCLEOTIDE SEQUENCE [LARGE SCALE GENOMIC DNA]</scope>
    <source>
        <strain evidence="19">ATCC 43914 / DSM 3382 / HRM2</strain>
    </source>
</reference>
<dbReference type="InterPro" id="IPR000014">
    <property type="entry name" value="PAS"/>
</dbReference>
<dbReference type="SMART" id="SM00387">
    <property type="entry name" value="HATPase_c"/>
    <property type="match status" value="1"/>
</dbReference>
<evidence type="ECO:0000259" key="16">
    <source>
        <dbReference type="PROSITE" id="PS50112"/>
    </source>
</evidence>
<feature type="transmembrane region" description="Helical" evidence="13">
    <location>
        <begin position="197"/>
        <end position="215"/>
    </location>
</feature>
<dbReference type="EMBL" id="CP001087">
    <property type="protein sequence ID" value="ACN13902.1"/>
    <property type="molecule type" value="Genomic_DNA"/>
</dbReference>
<dbReference type="InterPro" id="IPR033480">
    <property type="entry name" value="sCache_2"/>
</dbReference>
<feature type="domain" description="Histidine kinase" evidence="14">
    <location>
        <begin position="511"/>
        <end position="735"/>
    </location>
</feature>
<dbReference type="Pfam" id="PF08269">
    <property type="entry name" value="dCache_2"/>
    <property type="match status" value="1"/>
</dbReference>
<evidence type="ECO:0000256" key="2">
    <source>
        <dbReference type="ARBA" id="ARBA00004651"/>
    </source>
</evidence>
<feature type="transmembrane region" description="Helical" evidence="13">
    <location>
        <begin position="13"/>
        <end position="33"/>
    </location>
</feature>
<dbReference type="SUPFAM" id="SSF47384">
    <property type="entry name" value="Homodimeric domain of signal transducing histidine kinase"/>
    <property type="match status" value="1"/>
</dbReference>
<evidence type="ECO:0000259" key="15">
    <source>
        <dbReference type="PROSITE" id="PS50110"/>
    </source>
</evidence>
<protein>
    <recommendedName>
        <fullName evidence="3">histidine kinase</fullName>
        <ecNumber evidence="3">2.7.13.3</ecNumber>
    </recommendedName>
</protein>
<dbReference type="GO" id="GO:0000155">
    <property type="term" value="F:phosphorelay sensor kinase activity"/>
    <property type="evidence" value="ECO:0007669"/>
    <property type="project" value="InterPro"/>
</dbReference>
<dbReference type="PANTHER" id="PTHR43304:SF1">
    <property type="entry name" value="PAC DOMAIN-CONTAINING PROTEIN"/>
    <property type="match status" value="1"/>
</dbReference>
<organism evidence="18 19">
    <name type="scientific">Desulforapulum autotrophicum (strain ATCC 43914 / DSM 3382 / VKM B-1955 / HRM2)</name>
    <name type="common">Desulfobacterium autotrophicum</name>
    <dbReference type="NCBI Taxonomy" id="177437"/>
    <lineage>
        <taxon>Bacteria</taxon>
        <taxon>Pseudomonadati</taxon>
        <taxon>Thermodesulfobacteriota</taxon>
        <taxon>Desulfobacteria</taxon>
        <taxon>Desulfobacterales</taxon>
        <taxon>Desulfobacteraceae</taxon>
        <taxon>Desulforapulum</taxon>
    </lineage>
</organism>
<dbReference type="KEGG" id="dat:HRM2_07890"/>
<dbReference type="InterPro" id="IPR035965">
    <property type="entry name" value="PAS-like_dom_sf"/>
</dbReference>
<keyword evidence="9 13" id="KW-1133">Transmembrane helix</keyword>
<dbReference type="CDD" id="cd00130">
    <property type="entry name" value="PAS"/>
    <property type="match status" value="1"/>
</dbReference>
<dbReference type="NCBIfam" id="TIGR00229">
    <property type="entry name" value="sensory_box"/>
    <property type="match status" value="1"/>
</dbReference>
<dbReference type="InterPro" id="IPR036097">
    <property type="entry name" value="HisK_dim/P_sf"/>
</dbReference>
<dbReference type="SMART" id="SM01049">
    <property type="entry name" value="Cache_2"/>
    <property type="match status" value="1"/>
</dbReference>
<dbReference type="PROSITE" id="PS50110">
    <property type="entry name" value="RESPONSE_REGULATORY"/>
    <property type="match status" value="1"/>
</dbReference>
<dbReference type="HOGENOM" id="CLU_000445_114_51_7"/>
<dbReference type="SMART" id="SM00086">
    <property type="entry name" value="PAC"/>
    <property type="match status" value="2"/>
</dbReference>
<dbReference type="InterPro" id="IPR011006">
    <property type="entry name" value="CheY-like_superfamily"/>
</dbReference>
<dbReference type="PROSITE" id="PS50109">
    <property type="entry name" value="HIS_KIN"/>
    <property type="match status" value="1"/>
</dbReference>
<dbReference type="RefSeq" id="WP_012663146.1">
    <property type="nucleotide sequence ID" value="NC_012108.1"/>
</dbReference>
<evidence type="ECO:0000256" key="6">
    <source>
        <dbReference type="ARBA" id="ARBA00022679"/>
    </source>
</evidence>
<feature type="modified residue" description="4-aspartylphosphate" evidence="11">
    <location>
        <position position="807"/>
    </location>
</feature>
<dbReference type="SUPFAM" id="SSF55785">
    <property type="entry name" value="PYP-like sensor domain (PAS domain)"/>
    <property type="match status" value="2"/>
</dbReference>
<keyword evidence="7 13" id="KW-0812">Transmembrane</keyword>
<dbReference type="STRING" id="177437.HRM2_07890"/>
<dbReference type="SMART" id="SM00091">
    <property type="entry name" value="PAS"/>
    <property type="match status" value="2"/>
</dbReference>
<keyword evidence="8 18" id="KW-0418">Kinase</keyword>